<dbReference type="AlphaFoldDB" id="D0WGX3"/>
<sequence>MHEEPRSRTRPTAFYAAIVFLAGACYAASPPIIKAAEASGFTWQQTTFAQCLFGLVLFAVAAAGAVARKAPGTRIDLREALRLVTLGLITCSVTLLYTFTLSLVSASMALTLLFQFVWMGIALEAILARRPPKPVELVATAFVLAGAYLGSGLADEGIGALSIVGFVAGVGTAACYTANLFLSGRMGVFTNWAVRGLFVNIGTMIPAFIFCPAFFTSGALAHGIALPGFSLGLVGQLLPIVLLGIATKHLPAGLTTIMASSELPVGILLAVLVLGESATPLKVLGVAFVLAGIAMTQIPELARMRKTPERNAPDKNAIA</sequence>
<evidence type="ECO:0000256" key="6">
    <source>
        <dbReference type="ARBA" id="ARBA00023136"/>
    </source>
</evidence>
<evidence type="ECO:0000259" key="8">
    <source>
        <dbReference type="Pfam" id="PF00892"/>
    </source>
</evidence>
<dbReference type="STRING" id="649764.HMPREF0762_01078"/>
<name>D0WGX3_SLAES</name>
<dbReference type="GO" id="GO:0005886">
    <property type="term" value="C:plasma membrane"/>
    <property type="evidence" value="ECO:0007669"/>
    <property type="project" value="UniProtKB-SubCell"/>
</dbReference>
<feature type="transmembrane region" description="Helical" evidence="7">
    <location>
        <begin position="221"/>
        <end position="245"/>
    </location>
</feature>
<organism evidence="9 10">
    <name type="scientific">Slackia exigua (strain ATCC 700122 / DSM 15923 / CIP 105133 / JCM 11022 / KCTC 5966 / S-7)</name>
    <dbReference type="NCBI Taxonomy" id="649764"/>
    <lineage>
        <taxon>Bacteria</taxon>
        <taxon>Bacillati</taxon>
        <taxon>Actinomycetota</taxon>
        <taxon>Coriobacteriia</taxon>
        <taxon>Eggerthellales</taxon>
        <taxon>Eggerthellaceae</taxon>
        <taxon>Slackia</taxon>
    </lineage>
</organism>
<feature type="transmembrane region" description="Helical" evidence="7">
    <location>
        <begin position="281"/>
        <end position="302"/>
    </location>
</feature>
<feature type="transmembrane region" description="Helical" evidence="7">
    <location>
        <begin position="12"/>
        <end position="33"/>
    </location>
</feature>
<keyword evidence="4 7" id="KW-0812">Transmembrane</keyword>
<feature type="transmembrane region" description="Helical" evidence="7">
    <location>
        <begin position="45"/>
        <end position="68"/>
    </location>
</feature>
<dbReference type="SUPFAM" id="SSF103481">
    <property type="entry name" value="Multidrug resistance efflux transporter EmrE"/>
    <property type="match status" value="1"/>
</dbReference>
<feature type="transmembrane region" description="Helical" evidence="7">
    <location>
        <begin position="160"/>
        <end position="182"/>
    </location>
</feature>
<evidence type="ECO:0000256" key="3">
    <source>
        <dbReference type="ARBA" id="ARBA00022475"/>
    </source>
</evidence>
<accession>D0WGX3</accession>
<feature type="domain" description="EamA" evidence="8">
    <location>
        <begin position="17"/>
        <end position="149"/>
    </location>
</feature>
<evidence type="ECO:0000256" key="4">
    <source>
        <dbReference type="ARBA" id="ARBA00022692"/>
    </source>
</evidence>
<dbReference type="OrthoDB" id="3180815at2"/>
<dbReference type="InterPro" id="IPR051258">
    <property type="entry name" value="Diverse_Substrate_Transporter"/>
</dbReference>
<evidence type="ECO:0000256" key="1">
    <source>
        <dbReference type="ARBA" id="ARBA00004651"/>
    </source>
</evidence>
<comment type="caution">
    <text evidence="9">The sequence shown here is derived from an EMBL/GenBank/DDBJ whole genome shotgun (WGS) entry which is preliminary data.</text>
</comment>
<dbReference type="Proteomes" id="UP000006001">
    <property type="component" value="Unassembled WGS sequence"/>
</dbReference>
<dbReference type="Gene3D" id="1.10.3730.20">
    <property type="match status" value="1"/>
</dbReference>
<dbReference type="InterPro" id="IPR037185">
    <property type="entry name" value="EmrE-like"/>
</dbReference>
<keyword evidence="5 7" id="KW-1133">Transmembrane helix</keyword>
<gene>
    <name evidence="9" type="ORF">HMPREF0762_01078</name>
</gene>
<feature type="transmembrane region" description="Helical" evidence="7">
    <location>
        <begin position="80"/>
        <end position="100"/>
    </location>
</feature>
<evidence type="ECO:0000256" key="5">
    <source>
        <dbReference type="ARBA" id="ARBA00022989"/>
    </source>
</evidence>
<comment type="similarity">
    <text evidence="2">Belongs to the EamA transporter family.</text>
</comment>
<evidence type="ECO:0000256" key="7">
    <source>
        <dbReference type="SAM" id="Phobius"/>
    </source>
</evidence>
<evidence type="ECO:0000313" key="10">
    <source>
        <dbReference type="Proteomes" id="UP000006001"/>
    </source>
</evidence>
<reference evidence="9" key="1">
    <citation type="submission" date="2009-10" db="EMBL/GenBank/DDBJ databases">
        <authorList>
            <person name="Weinstock G."/>
            <person name="Sodergren E."/>
            <person name="Clifton S."/>
            <person name="Fulton L."/>
            <person name="Fulton B."/>
            <person name="Courtney L."/>
            <person name="Fronick C."/>
            <person name="Harrison M."/>
            <person name="Strong C."/>
            <person name="Farmer C."/>
            <person name="Delahaunty K."/>
            <person name="Markovic C."/>
            <person name="Hall O."/>
            <person name="Minx P."/>
            <person name="Tomlinson C."/>
            <person name="Mitreva M."/>
            <person name="Nelson J."/>
            <person name="Hou S."/>
            <person name="Wollam A."/>
            <person name="Pepin K.H."/>
            <person name="Johnson M."/>
            <person name="Bhonagiri V."/>
            <person name="Nash W.E."/>
            <person name="Warren W."/>
            <person name="Chinwalla A."/>
            <person name="Mardis E.R."/>
            <person name="Wilson R.K."/>
        </authorList>
    </citation>
    <scope>NUCLEOTIDE SEQUENCE [LARGE SCALE GENOMIC DNA]</scope>
    <source>
        <strain evidence="9">ATCC 700122</strain>
    </source>
</reference>
<dbReference type="GeneID" id="85007616"/>
<proteinExistence type="inferred from homology"/>
<feature type="transmembrane region" description="Helical" evidence="7">
    <location>
        <begin position="194"/>
        <end position="215"/>
    </location>
</feature>
<dbReference type="PROSITE" id="PS51257">
    <property type="entry name" value="PROKAR_LIPOPROTEIN"/>
    <property type="match status" value="1"/>
</dbReference>
<feature type="transmembrane region" description="Helical" evidence="7">
    <location>
        <begin position="252"/>
        <end position="275"/>
    </location>
</feature>
<dbReference type="eggNOG" id="COG0697">
    <property type="taxonomic scope" value="Bacteria"/>
</dbReference>
<evidence type="ECO:0000256" key="2">
    <source>
        <dbReference type="ARBA" id="ARBA00007362"/>
    </source>
</evidence>
<keyword evidence="6 7" id="KW-0472">Membrane</keyword>
<dbReference type="InterPro" id="IPR000620">
    <property type="entry name" value="EamA_dom"/>
</dbReference>
<dbReference type="Pfam" id="PF00892">
    <property type="entry name" value="EamA"/>
    <property type="match status" value="1"/>
</dbReference>
<keyword evidence="3" id="KW-1003">Cell membrane</keyword>
<keyword evidence="10" id="KW-1185">Reference proteome</keyword>
<dbReference type="PANTHER" id="PTHR42920:SF5">
    <property type="entry name" value="EAMA DOMAIN-CONTAINING PROTEIN"/>
    <property type="match status" value="1"/>
</dbReference>
<protein>
    <submittedName>
        <fullName evidence="9">Membrane protein</fullName>
    </submittedName>
</protein>
<evidence type="ECO:0000313" key="9">
    <source>
        <dbReference type="EMBL" id="EEZ61736.1"/>
    </source>
</evidence>
<comment type="subcellular location">
    <subcellularLocation>
        <location evidence="1">Cell membrane</location>
        <topology evidence="1">Multi-pass membrane protein</topology>
    </subcellularLocation>
</comment>
<dbReference type="RefSeq" id="WP_006362335.1">
    <property type="nucleotide sequence ID" value="NZ_GG700630.1"/>
</dbReference>
<dbReference type="PANTHER" id="PTHR42920">
    <property type="entry name" value="OS03G0707200 PROTEIN-RELATED"/>
    <property type="match status" value="1"/>
</dbReference>
<dbReference type="EMBL" id="ACUX02000006">
    <property type="protein sequence ID" value="EEZ61736.1"/>
    <property type="molecule type" value="Genomic_DNA"/>
</dbReference>
<dbReference type="HOGENOM" id="CLU_033863_6_0_11"/>
<feature type="transmembrane region" description="Helical" evidence="7">
    <location>
        <begin position="106"/>
        <end position="128"/>
    </location>
</feature>
<feature type="transmembrane region" description="Helical" evidence="7">
    <location>
        <begin position="135"/>
        <end position="154"/>
    </location>
</feature>